<evidence type="ECO:0000256" key="4">
    <source>
        <dbReference type="ARBA" id="ARBA00023136"/>
    </source>
</evidence>
<accession>A0A0G4INE4</accession>
<dbReference type="InterPro" id="IPR006214">
    <property type="entry name" value="Bax_inhibitor_1-related"/>
</dbReference>
<sequence length="227" mass="24743">MSSQADDPVVQAAVAALVNDRGGLLRRIFGLVVAQVWIVAAEVAPVIFVEDVRRFFASHMLVICLVCLFVGVFSYLAIVFSPQSPANRTRFALFTVAAATILTAWCATVSARAKAEWFLQAFIVTMIIVIGVVMWSLSSQPNSERVVLWIMVVLIAYASSIIVSVLYRVPGVRVICAVSGAVLFLLLLCQDVWRAKQFFASDEHIAGATVIFTDMALVLVNITFLGL</sequence>
<dbReference type="AlphaFoldDB" id="A0A0G4INE4"/>
<evidence type="ECO:0000256" key="2">
    <source>
        <dbReference type="ARBA" id="ARBA00022692"/>
    </source>
</evidence>
<feature type="transmembrane region" description="Helical" evidence="5">
    <location>
        <begin position="91"/>
        <end position="111"/>
    </location>
</feature>
<feature type="transmembrane region" description="Helical" evidence="5">
    <location>
        <begin position="205"/>
        <end position="225"/>
    </location>
</feature>
<feature type="transmembrane region" description="Helical" evidence="5">
    <location>
        <begin position="146"/>
        <end position="166"/>
    </location>
</feature>
<keyword evidence="4 5" id="KW-0472">Membrane</keyword>
<protein>
    <submittedName>
        <fullName evidence="6">Uncharacterized protein</fullName>
    </submittedName>
</protein>
<evidence type="ECO:0000313" key="6">
    <source>
        <dbReference type="EMBL" id="CEO96707.1"/>
    </source>
</evidence>
<evidence type="ECO:0000256" key="5">
    <source>
        <dbReference type="SAM" id="Phobius"/>
    </source>
</evidence>
<proteinExistence type="predicted"/>
<dbReference type="EMBL" id="CDSF01000076">
    <property type="protein sequence ID" value="CEO96707.1"/>
    <property type="molecule type" value="Genomic_DNA"/>
</dbReference>
<evidence type="ECO:0000256" key="3">
    <source>
        <dbReference type="ARBA" id="ARBA00022989"/>
    </source>
</evidence>
<keyword evidence="3 5" id="KW-1133">Transmembrane helix</keyword>
<keyword evidence="2 5" id="KW-0812">Transmembrane</keyword>
<keyword evidence="7" id="KW-1185">Reference proteome</keyword>
<comment type="subcellular location">
    <subcellularLocation>
        <location evidence="1">Membrane</location>
        <topology evidence="1">Multi-pass membrane protein</topology>
    </subcellularLocation>
</comment>
<evidence type="ECO:0000256" key="1">
    <source>
        <dbReference type="ARBA" id="ARBA00004141"/>
    </source>
</evidence>
<dbReference type="Proteomes" id="UP000039324">
    <property type="component" value="Unassembled WGS sequence"/>
</dbReference>
<feature type="transmembrane region" description="Helical" evidence="5">
    <location>
        <begin position="117"/>
        <end position="137"/>
    </location>
</feature>
<dbReference type="Pfam" id="PF01027">
    <property type="entry name" value="Bax1-I"/>
    <property type="match status" value="1"/>
</dbReference>
<gene>
    <name evidence="6" type="ORF">PBRA_005312</name>
</gene>
<dbReference type="GO" id="GO:0016020">
    <property type="term" value="C:membrane"/>
    <property type="evidence" value="ECO:0007669"/>
    <property type="project" value="UniProtKB-SubCell"/>
</dbReference>
<reference evidence="6 7" key="1">
    <citation type="submission" date="2015-02" db="EMBL/GenBank/DDBJ databases">
        <authorList>
            <person name="Chooi Y.-H."/>
        </authorList>
    </citation>
    <scope>NUCLEOTIDE SEQUENCE [LARGE SCALE GENOMIC DNA]</scope>
    <source>
        <strain evidence="6">E3</strain>
    </source>
</reference>
<name>A0A0G4INE4_PLABS</name>
<feature type="transmembrane region" description="Helical" evidence="5">
    <location>
        <begin position="172"/>
        <end position="193"/>
    </location>
</feature>
<feature type="transmembrane region" description="Helical" evidence="5">
    <location>
        <begin position="55"/>
        <end position="79"/>
    </location>
</feature>
<organism evidence="6 7">
    <name type="scientific">Plasmodiophora brassicae</name>
    <name type="common">Clubroot disease agent</name>
    <dbReference type="NCBI Taxonomy" id="37360"/>
    <lineage>
        <taxon>Eukaryota</taxon>
        <taxon>Sar</taxon>
        <taxon>Rhizaria</taxon>
        <taxon>Endomyxa</taxon>
        <taxon>Phytomyxea</taxon>
        <taxon>Plasmodiophorida</taxon>
        <taxon>Plasmodiophoridae</taxon>
        <taxon>Plasmodiophora</taxon>
    </lineage>
</organism>
<evidence type="ECO:0000313" key="7">
    <source>
        <dbReference type="Proteomes" id="UP000039324"/>
    </source>
</evidence>
<feature type="transmembrane region" description="Helical" evidence="5">
    <location>
        <begin position="28"/>
        <end position="49"/>
    </location>
</feature>